<evidence type="ECO:0000313" key="14">
    <source>
        <dbReference type="EMBL" id="OCQ52393.1"/>
    </source>
</evidence>
<comment type="subunit">
    <text evidence="3">Homotetramer.</text>
</comment>
<comment type="pathway">
    <text evidence="1">Bacterial outer membrane biogenesis; lipopolysaccharide biosynthesis.</text>
</comment>
<feature type="domain" description="SIS" evidence="13">
    <location>
        <begin position="35"/>
        <end position="178"/>
    </location>
</feature>
<evidence type="ECO:0000256" key="8">
    <source>
        <dbReference type="PIRNR" id="PIRNR004692"/>
    </source>
</evidence>
<feature type="site" description="Catalytically relevant" evidence="10">
    <location>
        <position position="146"/>
    </location>
</feature>
<dbReference type="InterPro" id="IPR050986">
    <property type="entry name" value="GutQ/KpsF_isomerases"/>
</dbReference>
<dbReference type="GO" id="GO:1901135">
    <property type="term" value="P:carbohydrate derivative metabolic process"/>
    <property type="evidence" value="ECO:0007669"/>
    <property type="project" value="InterPro"/>
</dbReference>
<evidence type="ECO:0000256" key="4">
    <source>
        <dbReference type="ARBA" id="ARBA00022737"/>
    </source>
</evidence>
<dbReference type="SUPFAM" id="SSF53697">
    <property type="entry name" value="SIS domain"/>
    <property type="match status" value="1"/>
</dbReference>
<dbReference type="CDD" id="cd04604">
    <property type="entry name" value="CBS_pair_SIS_assoc"/>
    <property type="match status" value="1"/>
</dbReference>
<evidence type="ECO:0000256" key="1">
    <source>
        <dbReference type="ARBA" id="ARBA00004756"/>
    </source>
</evidence>
<dbReference type="GO" id="GO:0097367">
    <property type="term" value="F:carbohydrate derivative binding"/>
    <property type="evidence" value="ECO:0007669"/>
    <property type="project" value="InterPro"/>
</dbReference>
<organism evidence="14 15">
    <name type="scientific">Photorhabdus australis subsp. thailandensis</name>
    <dbReference type="NCBI Taxonomy" id="2805096"/>
    <lineage>
        <taxon>Bacteria</taxon>
        <taxon>Pseudomonadati</taxon>
        <taxon>Pseudomonadota</taxon>
        <taxon>Gammaproteobacteria</taxon>
        <taxon>Enterobacterales</taxon>
        <taxon>Morganellaceae</taxon>
        <taxon>Photorhabdus</taxon>
    </lineage>
</organism>
<dbReference type="EMBL" id="LOMY01000087">
    <property type="protein sequence ID" value="OCQ52393.1"/>
    <property type="molecule type" value="Genomic_DNA"/>
</dbReference>
<keyword evidence="5 11" id="KW-0129">CBS domain</keyword>
<protein>
    <recommendedName>
        <fullName evidence="8">Arabinose 5-phosphate isomerase</fullName>
        <shortName evidence="8">API</shortName>
        <ecNumber evidence="8">5.3.1.13</ecNumber>
    </recommendedName>
</protein>
<evidence type="ECO:0000256" key="10">
    <source>
        <dbReference type="PIRSR" id="PIRSR004692-3"/>
    </source>
</evidence>
<keyword evidence="15" id="KW-1185">Reference proteome</keyword>
<dbReference type="PATRIC" id="fig|286156.4.peg.2789"/>
<dbReference type="PANTHER" id="PTHR42745">
    <property type="match status" value="1"/>
</dbReference>
<dbReference type="NCBIfam" id="TIGR00393">
    <property type="entry name" value="kpsF"/>
    <property type="match status" value="1"/>
</dbReference>
<dbReference type="Gene3D" id="3.40.50.10490">
    <property type="entry name" value="Glucose-6-phosphate isomerase like protein, domain 1"/>
    <property type="match status" value="1"/>
</dbReference>
<evidence type="ECO:0000259" key="12">
    <source>
        <dbReference type="PROSITE" id="PS51371"/>
    </source>
</evidence>
<evidence type="ECO:0000256" key="5">
    <source>
        <dbReference type="ARBA" id="ARBA00023122"/>
    </source>
</evidence>
<evidence type="ECO:0000256" key="6">
    <source>
        <dbReference type="ARBA" id="ARBA00023235"/>
    </source>
</evidence>
<dbReference type="PANTHER" id="PTHR42745:SF1">
    <property type="entry name" value="ARABINOSE 5-PHOSPHATE ISOMERASE KDSD"/>
    <property type="match status" value="1"/>
</dbReference>
<evidence type="ECO:0000256" key="3">
    <source>
        <dbReference type="ARBA" id="ARBA00011881"/>
    </source>
</evidence>
<evidence type="ECO:0000259" key="13">
    <source>
        <dbReference type="PROSITE" id="PS51464"/>
    </source>
</evidence>
<dbReference type="InterPro" id="IPR001347">
    <property type="entry name" value="SIS_dom"/>
</dbReference>
<dbReference type="PROSITE" id="PS51464">
    <property type="entry name" value="SIS"/>
    <property type="match status" value="1"/>
</dbReference>
<proteinExistence type="inferred from homology"/>
<dbReference type="PIRSF" id="PIRSF004692">
    <property type="entry name" value="KdsD_KpsF"/>
    <property type="match status" value="1"/>
</dbReference>
<evidence type="ECO:0000256" key="7">
    <source>
        <dbReference type="ARBA" id="ARBA00060658"/>
    </source>
</evidence>
<dbReference type="Proteomes" id="UP000093476">
    <property type="component" value="Unassembled WGS sequence"/>
</dbReference>
<accession>A0A1C0U3C4</accession>
<dbReference type="InterPro" id="IPR004800">
    <property type="entry name" value="KdsD/KpsF-type"/>
</dbReference>
<keyword evidence="9" id="KW-0479">Metal-binding</keyword>
<dbReference type="AlphaFoldDB" id="A0A1C0U3C4"/>
<dbReference type="RefSeq" id="WP_036768407.1">
    <property type="nucleotide sequence ID" value="NZ_CAWMQZ010000087.1"/>
</dbReference>
<dbReference type="GO" id="GO:0046872">
    <property type="term" value="F:metal ion binding"/>
    <property type="evidence" value="ECO:0007669"/>
    <property type="project" value="UniProtKB-KW"/>
</dbReference>
<evidence type="ECO:0000313" key="15">
    <source>
        <dbReference type="Proteomes" id="UP000093476"/>
    </source>
</evidence>
<comment type="caution">
    <text evidence="14">The sequence shown here is derived from an EMBL/GenBank/DDBJ whole genome shotgun (WGS) entry which is preliminary data.</text>
</comment>
<reference evidence="14 15" key="1">
    <citation type="submission" date="2015-12" db="EMBL/GenBank/DDBJ databases">
        <title>Genome comparisons provide insights into the role of secondary metabolites in the pathogenic phase of the Photorhabdus life cycle.</title>
        <authorList>
            <person name="Tobias N.J."/>
            <person name="Mishra B."/>
            <person name="Gupta D.K."/>
            <person name="Thines M."/>
            <person name="Stinear T.P."/>
            <person name="Bode H.B."/>
        </authorList>
    </citation>
    <scope>NUCLEOTIDE SEQUENCE [LARGE SCALE GENOMIC DNA]</scope>
    <source>
        <strain evidence="14 15">PB68.1</strain>
    </source>
</reference>
<dbReference type="FunFam" id="3.40.50.10490:FF:000011">
    <property type="entry name" value="Arabinose 5-phosphate isomerase"/>
    <property type="match status" value="1"/>
</dbReference>
<evidence type="ECO:0000256" key="2">
    <source>
        <dbReference type="ARBA" id="ARBA00008165"/>
    </source>
</evidence>
<dbReference type="CDD" id="cd05014">
    <property type="entry name" value="SIS_Kpsf"/>
    <property type="match status" value="1"/>
</dbReference>
<feature type="domain" description="CBS" evidence="12">
    <location>
        <begin position="204"/>
        <end position="262"/>
    </location>
</feature>
<feature type="binding site" evidence="9">
    <location>
        <position position="76"/>
    </location>
    <ligand>
        <name>Zn(2+)</name>
        <dbReference type="ChEBI" id="CHEBI:29105"/>
    </ligand>
</feature>
<comment type="similarity">
    <text evidence="2 8">Belongs to the SIS family. GutQ/KpsF subfamily.</text>
</comment>
<sequence>MPKIDFQQVGKKVLHIERDGLAELEQYINEDFTRTCELMFNCEGKVIVMGMGKSGHIGCKIAATFASTGTPSFFVHPGEASHGDLGMITPKDIVLAISNSGESNEILSLIPALKRQKIPLICMTNNHNSSMGKASDIHLCIKVPQEACPLGLAPTTSTTATLVMGDALAVALLQARGFTAEDFALSHPGGALGRKLLLLVSDLMNTGDDIPKINRNSSLREALVEITRKKLGMTVICDENMHIDGIFTDGDLRRVFDMGIDLYNVKISDVMTAGGIRIKPNALAVDALNLMQSRHITSLLVTEGNKLLGVLHMHDLLQAGVV</sequence>
<comment type="catalytic activity">
    <reaction evidence="8">
        <text>D-arabinose 5-phosphate = D-ribulose 5-phosphate</text>
        <dbReference type="Rhea" id="RHEA:23104"/>
        <dbReference type="ChEBI" id="CHEBI:57693"/>
        <dbReference type="ChEBI" id="CHEBI:58121"/>
        <dbReference type="EC" id="5.3.1.13"/>
    </reaction>
</comment>
<dbReference type="FunFam" id="3.10.580.10:FF:000007">
    <property type="entry name" value="Arabinose 5-phosphate isomerase"/>
    <property type="match status" value="1"/>
</dbReference>
<gene>
    <name evidence="14" type="primary">kdsD</name>
    <name evidence="14" type="ORF">Ppb6_02467</name>
</gene>
<dbReference type="InterPro" id="IPR035474">
    <property type="entry name" value="SIS_Kpsf"/>
</dbReference>
<feature type="site" description="Catalytically relevant" evidence="10">
    <location>
        <position position="53"/>
    </location>
</feature>
<dbReference type="PROSITE" id="PS51371">
    <property type="entry name" value="CBS"/>
    <property type="match status" value="2"/>
</dbReference>
<dbReference type="InterPro" id="IPR000644">
    <property type="entry name" value="CBS_dom"/>
</dbReference>
<name>A0A1C0U3C4_9GAMM</name>
<evidence type="ECO:0000256" key="9">
    <source>
        <dbReference type="PIRSR" id="PIRSR004692-2"/>
    </source>
</evidence>
<keyword evidence="6 8" id="KW-0413">Isomerase</keyword>
<feature type="site" description="Catalytically relevant" evidence="10">
    <location>
        <position position="105"/>
    </location>
</feature>
<keyword evidence="9" id="KW-0862">Zinc</keyword>
<dbReference type="GO" id="GO:0005975">
    <property type="term" value="P:carbohydrate metabolic process"/>
    <property type="evidence" value="ECO:0007669"/>
    <property type="project" value="InterPro"/>
</dbReference>
<dbReference type="Pfam" id="PF00571">
    <property type="entry name" value="CBS"/>
    <property type="match status" value="2"/>
</dbReference>
<dbReference type="Pfam" id="PF01380">
    <property type="entry name" value="SIS"/>
    <property type="match status" value="1"/>
</dbReference>
<keyword evidence="4" id="KW-0677">Repeat</keyword>
<feature type="site" description="Catalytically relevant" evidence="10">
    <location>
        <position position="187"/>
    </location>
</feature>
<feature type="domain" description="CBS" evidence="12">
    <location>
        <begin position="271"/>
        <end position="322"/>
    </location>
</feature>
<dbReference type="Gene3D" id="3.10.580.10">
    <property type="entry name" value="CBS-domain"/>
    <property type="match status" value="1"/>
</dbReference>
<comment type="pathway">
    <text evidence="7">Carbohydrate biosynthesis; 3-deoxy-D-manno-octulosonate biosynthesis; 3-deoxy-D-manno-octulosonate from D-ribulose 5-phosphate: step 1/3.</text>
</comment>
<dbReference type="NCBIfam" id="NF008141">
    <property type="entry name" value="PRK10892.1"/>
    <property type="match status" value="1"/>
</dbReference>
<evidence type="ECO:0000256" key="11">
    <source>
        <dbReference type="PROSITE-ProRule" id="PRU00703"/>
    </source>
</evidence>
<dbReference type="STRING" id="286156.Ppb6_02467"/>
<dbReference type="InterPro" id="IPR046342">
    <property type="entry name" value="CBS_dom_sf"/>
</dbReference>
<dbReference type="EC" id="5.3.1.13" evidence="8"/>
<dbReference type="GO" id="GO:0019146">
    <property type="term" value="F:arabinose-5-phosphate isomerase activity"/>
    <property type="evidence" value="ECO:0007669"/>
    <property type="project" value="UniProtKB-EC"/>
</dbReference>
<dbReference type="InterPro" id="IPR046348">
    <property type="entry name" value="SIS_dom_sf"/>
</dbReference>